<evidence type="ECO:0008006" key="3">
    <source>
        <dbReference type="Google" id="ProtNLM"/>
    </source>
</evidence>
<dbReference type="RefSeq" id="WP_021000639.1">
    <property type="nucleotide sequence ID" value="NZ_DADWZK010000001.1"/>
</dbReference>
<dbReference type="EMBL" id="UGYB01000001">
    <property type="protein sequence ID" value="SUI02992.1"/>
    <property type="molecule type" value="Genomic_DNA"/>
</dbReference>
<dbReference type="AlphaFoldDB" id="A0A379XSH0"/>
<evidence type="ECO:0000313" key="2">
    <source>
        <dbReference type="Proteomes" id="UP000254220"/>
    </source>
</evidence>
<organism evidence="1 2">
    <name type="scientific">Salmonella enterica subsp. indica</name>
    <dbReference type="NCBI Taxonomy" id="59207"/>
    <lineage>
        <taxon>Bacteria</taxon>
        <taxon>Pseudomonadati</taxon>
        <taxon>Pseudomonadota</taxon>
        <taxon>Gammaproteobacteria</taxon>
        <taxon>Enterobacterales</taxon>
        <taxon>Enterobacteriaceae</taxon>
        <taxon>Salmonella</taxon>
    </lineage>
</organism>
<accession>A0A379XSH0</accession>
<evidence type="ECO:0000313" key="1">
    <source>
        <dbReference type="EMBL" id="SUI02992.1"/>
    </source>
</evidence>
<dbReference type="Proteomes" id="UP000254220">
    <property type="component" value="Unassembled WGS sequence"/>
</dbReference>
<proteinExistence type="predicted"/>
<protein>
    <recommendedName>
        <fullName evidence="3">DUF2441 domain-containing protein</fullName>
    </recommendedName>
</protein>
<dbReference type="SUPFAM" id="SSF56399">
    <property type="entry name" value="ADP-ribosylation"/>
    <property type="match status" value="1"/>
</dbReference>
<dbReference type="GeneID" id="66759050"/>
<sequence>MTIYYTVDRAGHHGMPNPLSAGLVITASESFNHLPPNIATHLSALLPGDYSRHGKQYLIDNIAMTNHAGHPMEIILELIRQRDYPTKPSRLQSAFGCLSLSDADSFRKLNNRFSSAPIFEISPLNQQAHVADMHLLSIACPAHEYLNKCHLYWRGLPGQNPFWEAVIPLPATVGNQVA</sequence>
<name>A0A379XSH0_SALER</name>
<reference evidence="1 2" key="1">
    <citation type="submission" date="2018-06" db="EMBL/GenBank/DDBJ databases">
        <authorList>
            <consortium name="Pathogen Informatics"/>
            <person name="Doyle S."/>
        </authorList>
    </citation>
    <scope>NUCLEOTIDE SEQUENCE [LARGE SCALE GENOMIC DNA]</scope>
    <source>
        <strain evidence="1 2">NCTC12420</strain>
    </source>
</reference>
<gene>
    <name evidence="1" type="ORF">NCTC12420_02779</name>
</gene>